<dbReference type="NCBIfam" id="TIGR02481">
    <property type="entry name" value="hemeryth_dom"/>
    <property type="match status" value="1"/>
</dbReference>
<dbReference type="STRING" id="1547922.ISF6_1969"/>
<evidence type="ECO:0000256" key="3">
    <source>
        <dbReference type="ARBA" id="ARBA00023004"/>
    </source>
</evidence>
<accession>A0A0K8P0Q0</accession>
<dbReference type="OrthoDB" id="5296936at2"/>
<feature type="domain" description="Hemerythrin-like" evidence="4">
    <location>
        <begin position="16"/>
        <end position="124"/>
    </location>
</feature>
<protein>
    <submittedName>
        <fullName evidence="5">Hemerythrin</fullName>
    </submittedName>
</protein>
<dbReference type="RefSeq" id="WP_082368252.1">
    <property type="nucleotide sequence ID" value="NZ_BBYR01000032.1"/>
</dbReference>
<evidence type="ECO:0000256" key="2">
    <source>
        <dbReference type="ARBA" id="ARBA00022723"/>
    </source>
</evidence>
<proteinExistence type="inferred from homology"/>
<evidence type="ECO:0000313" key="5">
    <source>
        <dbReference type="EMBL" id="GAP36129.1"/>
    </source>
</evidence>
<comment type="similarity">
    <text evidence="1">Belongs to the hemerythrin family.</text>
</comment>
<dbReference type="AlphaFoldDB" id="A0A0K8P0Q0"/>
<dbReference type="Proteomes" id="UP000037660">
    <property type="component" value="Unassembled WGS sequence"/>
</dbReference>
<dbReference type="Gene3D" id="1.20.120.50">
    <property type="entry name" value="Hemerythrin-like"/>
    <property type="match status" value="1"/>
</dbReference>
<evidence type="ECO:0000256" key="1">
    <source>
        <dbReference type="ARBA" id="ARBA00010587"/>
    </source>
</evidence>
<comment type="caution">
    <text evidence="5">The sequence shown here is derived from an EMBL/GenBank/DDBJ whole genome shotgun (WGS) entry which is preliminary data.</text>
</comment>
<dbReference type="CDD" id="cd12107">
    <property type="entry name" value="Hemerythrin"/>
    <property type="match status" value="1"/>
</dbReference>
<name>A0A0K8P0Q0_PISS1</name>
<dbReference type="GO" id="GO:0046872">
    <property type="term" value="F:metal ion binding"/>
    <property type="evidence" value="ECO:0007669"/>
    <property type="project" value="UniProtKB-KW"/>
</dbReference>
<keyword evidence="6" id="KW-1185">Reference proteome</keyword>
<keyword evidence="3" id="KW-0408">Iron</keyword>
<dbReference type="EMBL" id="BBYR01000032">
    <property type="protein sequence ID" value="GAP36129.1"/>
    <property type="molecule type" value="Genomic_DNA"/>
</dbReference>
<dbReference type="InterPro" id="IPR035938">
    <property type="entry name" value="Hemerythrin-like_sf"/>
</dbReference>
<reference evidence="5 6" key="2">
    <citation type="journal article" date="2016" name="Science">
        <title>A bacterium that degrades and assimilates poly(ethylene terephthalate).</title>
        <authorList>
            <person name="Yoshida S."/>
            <person name="Hiraga K."/>
            <person name="Takehana T."/>
            <person name="Taniguchi I."/>
            <person name="Yamaji H."/>
            <person name="Maeda Y."/>
            <person name="Toyohara K."/>
            <person name="Miyamoto K."/>
            <person name="Kimura Y."/>
            <person name="Oda K."/>
        </authorList>
    </citation>
    <scope>NUCLEOTIDE SEQUENCE [LARGE SCALE GENOMIC DNA]</scope>
    <source>
        <strain evidence="6">NBRC 110686 / TISTR 2288 / 201-F6</strain>
    </source>
</reference>
<gene>
    <name evidence="5" type="ORF">ISF6_1969</name>
</gene>
<reference evidence="6" key="1">
    <citation type="submission" date="2015-07" db="EMBL/GenBank/DDBJ databases">
        <title>Discovery of a poly(ethylene terephthalate assimilation.</title>
        <authorList>
            <person name="Yoshida S."/>
            <person name="Hiraga K."/>
            <person name="Takehana T."/>
            <person name="Taniguchi I."/>
            <person name="Yamaji H."/>
            <person name="Maeda Y."/>
            <person name="Toyohara K."/>
            <person name="Miyamoto K."/>
            <person name="Kimura Y."/>
            <person name="Oda K."/>
        </authorList>
    </citation>
    <scope>NUCLEOTIDE SEQUENCE [LARGE SCALE GENOMIC DNA]</scope>
    <source>
        <strain evidence="6">NBRC 110686 / TISTR 2288 / 201-F6</strain>
    </source>
</reference>
<dbReference type="InterPro" id="IPR012827">
    <property type="entry name" value="Hemerythrin_metal-bd"/>
</dbReference>
<evidence type="ECO:0000313" key="6">
    <source>
        <dbReference type="Proteomes" id="UP000037660"/>
    </source>
</evidence>
<dbReference type="Pfam" id="PF01814">
    <property type="entry name" value="Hemerythrin"/>
    <property type="match status" value="1"/>
</dbReference>
<dbReference type="InterPro" id="IPR012312">
    <property type="entry name" value="Hemerythrin-like"/>
</dbReference>
<organism evidence="5 6">
    <name type="scientific">Piscinibacter sakaiensis</name>
    <name type="common">Ideonella sakaiensis</name>
    <dbReference type="NCBI Taxonomy" id="1547922"/>
    <lineage>
        <taxon>Bacteria</taxon>
        <taxon>Pseudomonadati</taxon>
        <taxon>Pseudomonadota</taxon>
        <taxon>Betaproteobacteria</taxon>
        <taxon>Burkholderiales</taxon>
        <taxon>Sphaerotilaceae</taxon>
        <taxon>Piscinibacter</taxon>
    </lineage>
</organism>
<keyword evidence="2" id="KW-0479">Metal-binding</keyword>
<dbReference type="SUPFAM" id="SSF47188">
    <property type="entry name" value="Hemerythrin-like"/>
    <property type="match status" value="1"/>
</dbReference>
<evidence type="ECO:0000259" key="4">
    <source>
        <dbReference type="Pfam" id="PF01814"/>
    </source>
</evidence>
<sequence length="155" mass="16849">MSALTWSPALALQQPQMDDTHQEFVALLAALGDVAERPPAEQLGPLDRFIAHTVAHFGQEDAWMATIGFQPENCHARQHAEVLQLLHEVRRRLHDEGEGALVGALVPALAEWFVPHARNMDGGLAQVMAATGFDVATGTMRHPPDAPPQDTPDGR</sequence>